<name>A0ABQ3JXA4_9DEIO</name>
<evidence type="ECO:0000259" key="1">
    <source>
        <dbReference type="Pfam" id="PF21805"/>
    </source>
</evidence>
<evidence type="ECO:0000313" key="3">
    <source>
        <dbReference type="Proteomes" id="UP000632154"/>
    </source>
</evidence>
<comment type="caution">
    <text evidence="2">The sequence shown here is derived from an EMBL/GenBank/DDBJ whole genome shotgun (WGS) entry which is preliminary data.</text>
</comment>
<dbReference type="InterPro" id="IPR048667">
    <property type="entry name" value="Imm5-like"/>
</dbReference>
<gene>
    <name evidence="2" type="ORF">GCM10017783_00020</name>
</gene>
<sequence>MPLTLPMSLAQQQALARWAADCAEEVLPLFEQDRPSEAAPAQAVQGARDWASDSLDMAQARQRALDAHAAARGCSSRAAQLAARSAGHAAATAHVGTHAQHAAIYALKAWGAQGHQVVAEQQRLIARLAPELRPLVPRLLDYGRGPG</sequence>
<dbReference type="Pfam" id="PF21805">
    <property type="entry name" value="Imm5_like"/>
    <property type="match status" value="1"/>
</dbReference>
<organism evidence="2 3">
    <name type="scientific">Deinococcus piscis</name>
    <dbReference type="NCBI Taxonomy" id="394230"/>
    <lineage>
        <taxon>Bacteria</taxon>
        <taxon>Thermotogati</taxon>
        <taxon>Deinococcota</taxon>
        <taxon>Deinococci</taxon>
        <taxon>Deinococcales</taxon>
        <taxon>Deinococcaceae</taxon>
        <taxon>Deinococcus</taxon>
    </lineage>
</organism>
<feature type="domain" description="Imm-5-like" evidence="1">
    <location>
        <begin position="8"/>
        <end position="129"/>
    </location>
</feature>
<dbReference type="Proteomes" id="UP000632154">
    <property type="component" value="Unassembled WGS sequence"/>
</dbReference>
<proteinExistence type="predicted"/>
<accession>A0ABQ3JXA4</accession>
<dbReference type="RefSeq" id="WP_189641617.1">
    <property type="nucleotide sequence ID" value="NZ_BNAL01000001.1"/>
</dbReference>
<protein>
    <recommendedName>
        <fullName evidence="1">Imm-5-like domain-containing protein</fullName>
    </recommendedName>
</protein>
<reference evidence="3" key="1">
    <citation type="journal article" date="2019" name="Int. J. Syst. Evol. Microbiol.">
        <title>The Global Catalogue of Microorganisms (GCM) 10K type strain sequencing project: providing services to taxonomists for standard genome sequencing and annotation.</title>
        <authorList>
            <consortium name="The Broad Institute Genomics Platform"/>
            <consortium name="The Broad Institute Genome Sequencing Center for Infectious Disease"/>
            <person name="Wu L."/>
            <person name="Ma J."/>
        </authorList>
    </citation>
    <scope>NUCLEOTIDE SEQUENCE [LARGE SCALE GENOMIC DNA]</scope>
    <source>
        <strain evidence="3">CGMCC 1.18439</strain>
    </source>
</reference>
<keyword evidence="3" id="KW-1185">Reference proteome</keyword>
<dbReference type="EMBL" id="BNAL01000001">
    <property type="protein sequence ID" value="GHF92298.1"/>
    <property type="molecule type" value="Genomic_DNA"/>
</dbReference>
<evidence type="ECO:0000313" key="2">
    <source>
        <dbReference type="EMBL" id="GHF92298.1"/>
    </source>
</evidence>